<dbReference type="RefSeq" id="WP_142872540.1">
    <property type="nucleotide sequence ID" value="NZ_CP045503.2"/>
</dbReference>
<feature type="compositionally biased region" description="Low complexity" evidence="1">
    <location>
        <begin position="69"/>
        <end position="86"/>
    </location>
</feature>
<evidence type="ECO:0000313" key="2">
    <source>
        <dbReference type="EMBL" id="QPG57173.1"/>
    </source>
</evidence>
<feature type="region of interest" description="Disordered" evidence="1">
    <location>
        <begin position="14"/>
        <end position="91"/>
    </location>
</feature>
<organism evidence="2 3">
    <name type="scientific">Shewanella eurypsychrophilus</name>
    <dbReference type="NCBI Taxonomy" id="2593656"/>
    <lineage>
        <taxon>Bacteria</taxon>
        <taxon>Pseudomonadati</taxon>
        <taxon>Pseudomonadota</taxon>
        <taxon>Gammaproteobacteria</taxon>
        <taxon>Alteromonadales</taxon>
        <taxon>Shewanellaceae</taxon>
        <taxon>Shewanella</taxon>
    </lineage>
</organism>
<feature type="compositionally biased region" description="Polar residues" evidence="1">
    <location>
        <begin position="23"/>
        <end position="44"/>
    </location>
</feature>
<proteinExistence type="predicted"/>
<protein>
    <submittedName>
        <fullName evidence="2">Uncharacterized protein</fullName>
    </submittedName>
</protein>
<sequence length="159" mass="17075">MNVVGINGFNPASNGDFSRLEVKTTTSNPPLSDTSVVTKTNSAEDGTKVSISKEGRDALASNSGSTLHAQSSQAKAQAEAVAAEESGSPAKKIDELIKALKEKIEELKAQLKLLESDKTEAGEKKRKDLQSQIAVISAQMMDLINQKMEQERKDKLMNG</sequence>
<accession>A0ABX6V9L2</accession>
<name>A0ABX6V9L2_9GAMM</name>
<keyword evidence="3" id="KW-1185">Reference proteome</keyword>
<reference evidence="2" key="1">
    <citation type="submission" date="2021-07" db="EMBL/GenBank/DDBJ databases">
        <title>Shewanella sp. YLB-07 whole genome sequence.</title>
        <authorList>
            <person name="Yu L."/>
        </authorList>
    </citation>
    <scope>NUCLEOTIDE SEQUENCE</scope>
    <source>
        <strain evidence="2">YLB-08</strain>
    </source>
</reference>
<dbReference type="EMBL" id="CP045503">
    <property type="protein sequence ID" value="QPG57173.1"/>
    <property type="molecule type" value="Genomic_DNA"/>
</dbReference>
<feature type="compositionally biased region" description="Basic and acidic residues" evidence="1">
    <location>
        <begin position="45"/>
        <end position="57"/>
    </location>
</feature>
<dbReference type="Proteomes" id="UP000316416">
    <property type="component" value="Chromosome"/>
</dbReference>
<evidence type="ECO:0000256" key="1">
    <source>
        <dbReference type="SAM" id="MobiDB-lite"/>
    </source>
</evidence>
<evidence type="ECO:0000313" key="3">
    <source>
        <dbReference type="Proteomes" id="UP000316416"/>
    </source>
</evidence>
<gene>
    <name evidence="2" type="ORF">FM038_006760</name>
</gene>